<sequence>MSTTRSEEPEPTSTRQSNSRFRPPIWGEDTRLVPAASTHTWLSALAGLLFVAGLSFLAGPVGMLAGIATTGVWYLLGSPYALAAGTVLAVAVVPTPADPLAVTLVGAPLLVLVLAPVVTTSHTGGLLPSSSPRQEDSLRVDGSLPSGFLFGSSRSPYWVPLAWQPTQDTASCSSNSDWWMAPMLRLELIPR</sequence>
<feature type="domain" description="DUF8163" evidence="3">
    <location>
        <begin position="31"/>
        <end position="122"/>
    </location>
</feature>
<dbReference type="AlphaFoldDB" id="A0ABD5W4A7"/>
<evidence type="ECO:0000256" key="2">
    <source>
        <dbReference type="SAM" id="Phobius"/>
    </source>
</evidence>
<name>A0ABD5W4A7_9EURY</name>
<accession>A0ABD5W4A7</accession>
<evidence type="ECO:0000313" key="4">
    <source>
        <dbReference type="EMBL" id="MFC7058817.1"/>
    </source>
</evidence>
<organism evidence="4 5">
    <name type="scientific">Halovenus salina</name>
    <dbReference type="NCBI Taxonomy" id="1510225"/>
    <lineage>
        <taxon>Archaea</taxon>
        <taxon>Methanobacteriati</taxon>
        <taxon>Methanobacteriota</taxon>
        <taxon>Stenosarchaea group</taxon>
        <taxon>Halobacteria</taxon>
        <taxon>Halobacteriales</taxon>
        <taxon>Haloarculaceae</taxon>
        <taxon>Halovenus</taxon>
    </lineage>
</organism>
<keyword evidence="2" id="KW-1133">Transmembrane helix</keyword>
<evidence type="ECO:0000259" key="3">
    <source>
        <dbReference type="Pfam" id="PF26496"/>
    </source>
</evidence>
<keyword evidence="2" id="KW-0472">Membrane</keyword>
<dbReference type="Pfam" id="PF26496">
    <property type="entry name" value="DUF8163"/>
    <property type="match status" value="1"/>
</dbReference>
<evidence type="ECO:0000313" key="5">
    <source>
        <dbReference type="Proteomes" id="UP001596445"/>
    </source>
</evidence>
<gene>
    <name evidence="4" type="ORF">ACFQQG_12415</name>
</gene>
<protein>
    <recommendedName>
        <fullName evidence="3">DUF8163 domain-containing protein</fullName>
    </recommendedName>
</protein>
<proteinExistence type="predicted"/>
<reference evidence="4 5" key="1">
    <citation type="journal article" date="2019" name="Int. J. Syst. Evol. Microbiol.">
        <title>The Global Catalogue of Microorganisms (GCM) 10K type strain sequencing project: providing services to taxonomists for standard genome sequencing and annotation.</title>
        <authorList>
            <consortium name="The Broad Institute Genomics Platform"/>
            <consortium name="The Broad Institute Genome Sequencing Center for Infectious Disease"/>
            <person name="Wu L."/>
            <person name="Ma J."/>
        </authorList>
    </citation>
    <scope>NUCLEOTIDE SEQUENCE [LARGE SCALE GENOMIC DNA]</scope>
    <source>
        <strain evidence="4 5">JCM 30072</strain>
    </source>
</reference>
<dbReference type="Proteomes" id="UP001596445">
    <property type="component" value="Unassembled WGS sequence"/>
</dbReference>
<comment type="caution">
    <text evidence="4">The sequence shown here is derived from an EMBL/GenBank/DDBJ whole genome shotgun (WGS) entry which is preliminary data.</text>
</comment>
<evidence type="ECO:0000256" key="1">
    <source>
        <dbReference type="SAM" id="MobiDB-lite"/>
    </source>
</evidence>
<feature type="transmembrane region" description="Helical" evidence="2">
    <location>
        <begin position="72"/>
        <end position="93"/>
    </location>
</feature>
<dbReference type="InterPro" id="IPR058477">
    <property type="entry name" value="DUF8163"/>
</dbReference>
<keyword evidence="2" id="KW-0812">Transmembrane</keyword>
<feature type="transmembrane region" description="Helical" evidence="2">
    <location>
        <begin position="99"/>
        <end position="118"/>
    </location>
</feature>
<feature type="region of interest" description="Disordered" evidence="1">
    <location>
        <begin position="1"/>
        <end position="23"/>
    </location>
</feature>
<dbReference type="RefSeq" id="WP_382185758.1">
    <property type="nucleotide sequence ID" value="NZ_JBHSZI010000001.1"/>
</dbReference>
<feature type="transmembrane region" description="Helical" evidence="2">
    <location>
        <begin position="41"/>
        <end position="65"/>
    </location>
</feature>
<keyword evidence="5" id="KW-1185">Reference proteome</keyword>
<dbReference type="EMBL" id="JBHSZI010000001">
    <property type="protein sequence ID" value="MFC7058817.1"/>
    <property type="molecule type" value="Genomic_DNA"/>
</dbReference>